<comment type="similarity">
    <text evidence="7">Belongs to the binding-protein-dependent transport system permease family.</text>
</comment>
<proteinExistence type="inferred from homology"/>
<evidence type="ECO:0000256" key="3">
    <source>
        <dbReference type="ARBA" id="ARBA00022475"/>
    </source>
</evidence>
<dbReference type="Pfam" id="PF00528">
    <property type="entry name" value="BPD_transp_1"/>
    <property type="match status" value="1"/>
</dbReference>
<keyword evidence="4 7" id="KW-0812">Transmembrane</keyword>
<evidence type="ECO:0000313" key="10">
    <source>
        <dbReference type="Proteomes" id="UP001157114"/>
    </source>
</evidence>
<feature type="transmembrane region" description="Helical" evidence="7">
    <location>
        <begin position="227"/>
        <end position="246"/>
    </location>
</feature>
<feature type="transmembrane region" description="Helical" evidence="7">
    <location>
        <begin position="173"/>
        <end position="191"/>
    </location>
</feature>
<name>A0ABQ6G7C7_9BACL</name>
<dbReference type="PANTHER" id="PTHR43227">
    <property type="entry name" value="BLL4140 PROTEIN"/>
    <property type="match status" value="1"/>
</dbReference>
<sequence length="320" mass="36078">MFRSYLQETLTPYTFTIREVSLIGNSIWKRNLSLYVMFAPVIVFFIAFKYMPMAGSIMAFKHYNFGDGIWHSPWVGLDNFRVLFSTPATIQIIRNTLLLSLLSIFIGFPFPILLAIMLNEVKAMWFKRLVQTLIFLPHFFSWIIVAGIIVTVFSQQSGVVNELWKSLFGHSFAFLYHEGSWLAIFVSSGIWKEAGFSAIVYLAALGSIDSSLYEAAGLDGANKWKQIWHVTLPGISSTVVLMFILSMGRVMEVGFDQVFMLQNSTVSNISEVISTYIYKIGLMGSQFSLTAAIGLFESIVSLILVIITNRIARKFGSGLW</sequence>
<comment type="subcellular location">
    <subcellularLocation>
        <location evidence="1 7">Cell membrane</location>
        <topology evidence="1 7">Multi-pass membrane protein</topology>
    </subcellularLocation>
</comment>
<feature type="transmembrane region" description="Helical" evidence="7">
    <location>
        <begin position="130"/>
        <end position="153"/>
    </location>
</feature>
<evidence type="ECO:0000256" key="2">
    <source>
        <dbReference type="ARBA" id="ARBA00022448"/>
    </source>
</evidence>
<evidence type="ECO:0000259" key="8">
    <source>
        <dbReference type="PROSITE" id="PS50928"/>
    </source>
</evidence>
<keyword evidence="3" id="KW-1003">Cell membrane</keyword>
<evidence type="ECO:0000256" key="6">
    <source>
        <dbReference type="ARBA" id="ARBA00023136"/>
    </source>
</evidence>
<keyword evidence="5 7" id="KW-1133">Transmembrane helix</keyword>
<comment type="caution">
    <text evidence="9">The sequence shown here is derived from an EMBL/GenBank/DDBJ whole genome shotgun (WGS) entry which is preliminary data.</text>
</comment>
<evidence type="ECO:0000313" key="9">
    <source>
        <dbReference type="EMBL" id="GLX66886.1"/>
    </source>
</evidence>
<evidence type="ECO:0000256" key="5">
    <source>
        <dbReference type="ARBA" id="ARBA00022989"/>
    </source>
</evidence>
<keyword evidence="2 7" id="KW-0813">Transport</keyword>
<dbReference type="CDD" id="cd06261">
    <property type="entry name" value="TM_PBP2"/>
    <property type="match status" value="1"/>
</dbReference>
<feature type="domain" description="ABC transmembrane type-1" evidence="8">
    <location>
        <begin position="93"/>
        <end position="308"/>
    </location>
</feature>
<dbReference type="SUPFAM" id="SSF161098">
    <property type="entry name" value="MetI-like"/>
    <property type="match status" value="1"/>
</dbReference>
<dbReference type="Proteomes" id="UP001157114">
    <property type="component" value="Unassembled WGS sequence"/>
</dbReference>
<evidence type="ECO:0000256" key="4">
    <source>
        <dbReference type="ARBA" id="ARBA00022692"/>
    </source>
</evidence>
<dbReference type="InterPro" id="IPR035906">
    <property type="entry name" value="MetI-like_sf"/>
</dbReference>
<dbReference type="PANTHER" id="PTHR43227:SF11">
    <property type="entry name" value="BLL4140 PROTEIN"/>
    <property type="match status" value="1"/>
</dbReference>
<gene>
    <name evidence="9" type="ORF">MU1_12300</name>
</gene>
<feature type="transmembrane region" description="Helical" evidence="7">
    <location>
        <begin position="97"/>
        <end position="118"/>
    </location>
</feature>
<dbReference type="PROSITE" id="PS50928">
    <property type="entry name" value="ABC_TM1"/>
    <property type="match status" value="1"/>
</dbReference>
<feature type="transmembrane region" description="Helical" evidence="7">
    <location>
        <begin position="284"/>
        <end position="307"/>
    </location>
</feature>
<feature type="transmembrane region" description="Helical" evidence="7">
    <location>
        <begin position="32"/>
        <end position="51"/>
    </location>
</feature>
<evidence type="ECO:0000256" key="1">
    <source>
        <dbReference type="ARBA" id="ARBA00004651"/>
    </source>
</evidence>
<dbReference type="InterPro" id="IPR050809">
    <property type="entry name" value="UgpAE/MalFG_permease"/>
</dbReference>
<dbReference type="Gene3D" id="1.10.3720.10">
    <property type="entry name" value="MetI-like"/>
    <property type="match status" value="1"/>
</dbReference>
<evidence type="ECO:0000256" key="7">
    <source>
        <dbReference type="RuleBase" id="RU363032"/>
    </source>
</evidence>
<reference evidence="9 10" key="1">
    <citation type="submission" date="2023-03" db="EMBL/GenBank/DDBJ databases">
        <title>Draft genome sequence of the bacteria which degrade cell wall of Tricholomamatutake.</title>
        <authorList>
            <person name="Konishi Y."/>
            <person name="Fukuta Y."/>
            <person name="Shirasaka N."/>
        </authorList>
    </citation>
    <scope>NUCLEOTIDE SEQUENCE [LARGE SCALE GENOMIC DNA]</scope>
    <source>
        <strain evidence="10">mu1</strain>
    </source>
</reference>
<organism evidence="9 10">
    <name type="scientific">Paenibacillus glycanilyticus</name>
    <dbReference type="NCBI Taxonomy" id="126569"/>
    <lineage>
        <taxon>Bacteria</taxon>
        <taxon>Bacillati</taxon>
        <taxon>Bacillota</taxon>
        <taxon>Bacilli</taxon>
        <taxon>Bacillales</taxon>
        <taxon>Paenibacillaceae</taxon>
        <taxon>Paenibacillus</taxon>
    </lineage>
</organism>
<dbReference type="InterPro" id="IPR000515">
    <property type="entry name" value="MetI-like"/>
</dbReference>
<protein>
    <submittedName>
        <fullName evidence="9">Protein lplB</fullName>
    </submittedName>
</protein>
<accession>A0ABQ6G7C7</accession>
<dbReference type="EMBL" id="BSSQ01000005">
    <property type="protein sequence ID" value="GLX66886.1"/>
    <property type="molecule type" value="Genomic_DNA"/>
</dbReference>
<keyword evidence="10" id="KW-1185">Reference proteome</keyword>
<keyword evidence="6 7" id="KW-0472">Membrane</keyword>